<sequence length="270" mass="29833">MSDHETGSKSDNETGPKSDHETDPKSDCETGPKSEYETGPRYDYETGPRYDYETGPKSEYETGPRVDPILSTCDDNDPSTRVGTFIAVESSQKVHVSKGAEHLADLANALVVLSSTAEDGEIEVRISSVTPAFTFLEELTCLKEKILLPLYKISAGSVEHAGVLCLGNKRRHDIERSINTQEVVGAFILCRVSFMSRRSEKCRRNLENAATCMTRVQVEGNRIDSCSEIAETLGDRLSPISSHLWRGCGHFKSGHQSEELERCTRAQGDL</sequence>
<evidence type="ECO:0000313" key="2">
    <source>
        <dbReference type="EMBL" id="CAD7438034.1"/>
    </source>
</evidence>
<feature type="compositionally biased region" description="Basic and acidic residues" evidence="1">
    <location>
        <begin position="1"/>
        <end position="64"/>
    </location>
</feature>
<evidence type="ECO:0000256" key="1">
    <source>
        <dbReference type="SAM" id="MobiDB-lite"/>
    </source>
</evidence>
<feature type="region of interest" description="Disordered" evidence="1">
    <location>
        <begin position="1"/>
        <end position="74"/>
    </location>
</feature>
<organism evidence="2">
    <name type="scientific">Timema bartmani</name>
    <dbReference type="NCBI Taxonomy" id="61472"/>
    <lineage>
        <taxon>Eukaryota</taxon>
        <taxon>Metazoa</taxon>
        <taxon>Ecdysozoa</taxon>
        <taxon>Arthropoda</taxon>
        <taxon>Hexapoda</taxon>
        <taxon>Insecta</taxon>
        <taxon>Pterygota</taxon>
        <taxon>Neoptera</taxon>
        <taxon>Polyneoptera</taxon>
        <taxon>Phasmatodea</taxon>
        <taxon>Timematodea</taxon>
        <taxon>Timematoidea</taxon>
        <taxon>Timematidae</taxon>
        <taxon>Timema</taxon>
    </lineage>
</organism>
<reference evidence="2" key="1">
    <citation type="submission" date="2020-11" db="EMBL/GenBank/DDBJ databases">
        <authorList>
            <person name="Tran Van P."/>
        </authorList>
    </citation>
    <scope>NUCLEOTIDE SEQUENCE</scope>
</reference>
<name>A0A7R9HWC8_9NEOP</name>
<accession>A0A7R9HWC8</accession>
<dbReference type="EMBL" id="OD564362">
    <property type="protein sequence ID" value="CAD7438034.1"/>
    <property type="molecule type" value="Genomic_DNA"/>
</dbReference>
<protein>
    <submittedName>
        <fullName evidence="2">Uncharacterized protein</fullName>
    </submittedName>
</protein>
<dbReference type="AlphaFoldDB" id="A0A7R9HWC8"/>
<proteinExistence type="predicted"/>
<gene>
    <name evidence="2" type="ORF">TBIB3V08_LOCUS631</name>
</gene>